<comment type="caution">
    <text evidence="1">The sequence shown here is derived from an EMBL/GenBank/DDBJ whole genome shotgun (WGS) entry which is preliminary data.</text>
</comment>
<reference evidence="2" key="1">
    <citation type="journal article" date="2022" name="Mol. Ecol. Resour.">
        <title>The genomes of chicory, endive, great burdock and yacon provide insights into Asteraceae palaeo-polyploidization history and plant inulin production.</title>
        <authorList>
            <person name="Fan W."/>
            <person name="Wang S."/>
            <person name="Wang H."/>
            <person name="Wang A."/>
            <person name="Jiang F."/>
            <person name="Liu H."/>
            <person name="Zhao H."/>
            <person name="Xu D."/>
            <person name="Zhang Y."/>
        </authorList>
    </citation>
    <scope>NUCLEOTIDE SEQUENCE [LARGE SCALE GENOMIC DNA]</scope>
    <source>
        <strain evidence="2">cv. Niubang</strain>
    </source>
</reference>
<name>A0ACB9CL08_ARCLA</name>
<dbReference type="Proteomes" id="UP001055879">
    <property type="component" value="Linkage Group LG04"/>
</dbReference>
<proteinExistence type="predicted"/>
<dbReference type="EMBL" id="CM042050">
    <property type="protein sequence ID" value="KAI3734941.1"/>
    <property type="molecule type" value="Genomic_DNA"/>
</dbReference>
<sequence>MATAAHHHHHHHHRLLQKPIDLEITIVSAKHLKNVNWRNGDLNPYTIFWVDPNRRLATKSDDSNSTKPVWNERFVVPLPATPFAAILTLEIFHSKPSDTPKPLVGTLRLPLGDLPDPQNSNRIRTFEVRRPSGRLNGKIRLKLALRERALPDYSQNTPQPPFYYASPPPPSYGRLPSSPSPTAAPPYHNVSHSDPYSVYYQGGYYSQPPPPSIDRQLSYGSVVGGPSAPMDYDQKGRNGKVGSGSGLGFGANTRGVAGLAIDEGLRYEDGKIGERVENDIGVTKKPDEYRDVERVPKSTFFMQAHILSSVAYDSLICLEKFGSNSGRIVNVNQDIISFKIRSSFKKEKFGSIQWFITSSYSYAFCACWLARAWETFEIEPHVTLPQNEISLRFVLRLL</sequence>
<keyword evidence="2" id="KW-1185">Reference proteome</keyword>
<protein>
    <submittedName>
        <fullName evidence="1">Uncharacterized protein</fullName>
    </submittedName>
</protein>
<organism evidence="1 2">
    <name type="scientific">Arctium lappa</name>
    <name type="common">Greater burdock</name>
    <name type="synonym">Lappa major</name>
    <dbReference type="NCBI Taxonomy" id="4217"/>
    <lineage>
        <taxon>Eukaryota</taxon>
        <taxon>Viridiplantae</taxon>
        <taxon>Streptophyta</taxon>
        <taxon>Embryophyta</taxon>
        <taxon>Tracheophyta</taxon>
        <taxon>Spermatophyta</taxon>
        <taxon>Magnoliopsida</taxon>
        <taxon>eudicotyledons</taxon>
        <taxon>Gunneridae</taxon>
        <taxon>Pentapetalae</taxon>
        <taxon>asterids</taxon>
        <taxon>campanulids</taxon>
        <taxon>Asterales</taxon>
        <taxon>Asteraceae</taxon>
        <taxon>Carduoideae</taxon>
        <taxon>Cardueae</taxon>
        <taxon>Arctiinae</taxon>
        <taxon>Arctium</taxon>
    </lineage>
</organism>
<accession>A0ACB9CL08</accession>
<evidence type="ECO:0000313" key="2">
    <source>
        <dbReference type="Proteomes" id="UP001055879"/>
    </source>
</evidence>
<evidence type="ECO:0000313" key="1">
    <source>
        <dbReference type="EMBL" id="KAI3734941.1"/>
    </source>
</evidence>
<reference evidence="1 2" key="2">
    <citation type="journal article" date="2022" name="Mol. Ecol. Resour.">
        <title>The genomes of chicory, endive, great burdock and yacon provide insights into Asteraceae paleo-polyploidization history and plant inulin production.</title>
        <authorList>
            <person name="Fan W."/>
            <person name="Wang S."/>
            <person name="Wang H."/>
            <person name="Wang A."/>
            <person name="Jiang F."/>
            <person name="Liu H."/>
            <person name="Zhao H."/>
            <person name="Xu D."/>
            <person name="Zhang Y."/>
        </authorList>
    </citation>
    <scope>NUCLEOTIDE SEQUENCE [LARGE SCALE GENOMIC DNA]</scope>
    <source>
        <strain evidence="2">cv. Niubang</strain>
    </source>
</reference>
<gene>
    <name evidence="1" type="ORF">L6452_14423</name>
</gene>